<sequence>MYKSITSARNGGLLTHQRRSGKYSQSTYSAVMQQHKRVTGLAIC</sequence>
<evidence type="ECO:0000256" key="1">
    <source>
        <dbReference type="SAM" id="MobiDB-lite"/>
    </source>
</evidence>
<dbReference type="EMBL" id="ABWL02000005">
    <property type="protein sequence ID" value="EFE09614.1"/>
    <property type="molecule type" value="Genomic_DNA"/>
</dbReference>
<proteinExistence type="predicted"/>
<comment type="caution">
    <text evidence="2">The sequence shown here is derived from an EMBL/GenBank/DDBJ whole genome shotgun (WGS) entry which is preliminary data.</text>
</comment>
<dbReference type="HOGENOM" id="CLU_3214198_0_0_6"/>
<organism evidence="2 3">
    <name type="scientific">Citrobacter youngae ATCC 29220</name>
    <dbReference type="NCBI Taxonomy" id="500640"/>
    <lineage>
        <taxon>Bacteria</taxon>
        <taxon>Pseudomonadati</taxon>
        <taxon>Pseudomonadota</taxon>
        <taxon>Gammaproteobacteria</taxon>
        <taxon>Enterobacterales</taxon>
        <taxon>Enterobacteriaceae</taxon>
        <taxon>Citrobacter</taxon>
        <taxon>Citrobacter freundii complex</taxon>
    </lineage>
</organism>
<name>D4B8V2_9ENTR</name>
<gene>
    <name evidence="2" type="ORF">CIT292_06890</name>
</gene>
<dbReference type="AlphaFoldDB" id="D4B8V2"/>
<feature type="region of interest" description="Disordered" evidence="1">
    <location>
        <begin position="1"/>
        <end position="20"/>
    </location>
</feature>
<accession>D4B8V2</accession>
<evidence type="ECO:0000313" key="2">
    <source>
        <dbReference type="EMBL" id="EFE09614.1"/>
    </source>
</evidence>
<reference evidence="2 3" key="1">
    <citation type="submission" date="2010-02" db="EMBL/GenBank/DDBJ databases">
        <authorList>
            <person name="Weinstock G."/>
            <person name="Sodergren E."/>
            <person name="Clifton S."/>
            <person name="Fulton L."/>
            <person name="Fulton B."/>
            <person name="Courtney L."/>
            <person name="Fronick C."/>
            <person name="Harrison M."/>
            <person name="Strong C."/>
            <person name="Farmer C."/>
            <person name="Delahaunty K."/>
            <person name="Markovic C."/>
            <person name="Hall O."/>
            <person name="Minx P."/>
            <person name="Tomlinson C."/>
            <person name="Mitreva M."/>
            <person name="Nelson J."/>
            <person name="Hou S."/>
            <person name="Wollam A."/>
            <person name="Pepin K.H."/>
            <person name="Johnson M."/>
            <person name="Bhonagiri V."/>
            <person name="Zhang X."/>
            <person name="Suruliraj S."/>
            <person name="Warren W."/>
            <person name="Chinwalla A."/>
            <person name="Mardis E.R."/>
            <person name="Wilson R.K."/>
        </authorList>
    </citation>
    <scope>NUCLEOTIDE SEQUENCE [LARGE SCALE GENOMIC DNA]</scope>
    <source>
        <strain evidence="2 3">ATCC 29220</strain>
    </source>
</reference>
<protein>
    <submittedName>
        <fullName evidence="2">Uncharacterized protein</fullName>
    </submittedName>
</protein>
<evidence type="ECO:0000313" key="3">
    <source>
        <dbReference type="Proteomes" id="UP000003880"/>
    </source>
</evidence>
<dbReference type="Proteomes" id="UP000003880">
    <property type="component" value="Unassembled WGS sequence"/>
</dbReference>